<sequence>MVKPKTKGVPATPRKRLGETQLGTLDAFLGVSDLTPLPRADSNMATSPPRSQTGPPDHGGIGHLESLIASLPTRADIDWLIMSVKDTFKAEVDGLRSDMTKMDGRLEHVERRLEEAAGPREAAALSDMRRHIDDLENRSRRHNLRIRGVRETVTDLRAYLVAFFSEVLGHTRLTPEHIDRAHRVFRPRLPAPTDPLRDIVCHITDFTLKESVAAAARNITPLVYDGEDIEVYNDLSTFTLGARRALRPLLAVLREAGIPYRWGHPFALMVQRGQDLFVICTPADVQGFLRDLDLPSVDISDWERPTRFPDHRGRERPQYGQPRPQRPRSRRRGDRGRQGVSPAQAEDGT</sequence>
<dbReference type="AlphaFoldDB" id="A0A8C5LVQ3"/>
<dbReference type="InterPro" id="IPR004244">
    <property type="entry name" value="Transposase_22"/>
</dbReference>
<feature type="region of interest" description="Disordered" evidence="2">
    <location>
        <begin position="36"/>
        <end position="59"/>
    </location>
</feature>
<protein>
    <submittedName>
        <fullName evidence="3">Uncharacterized protein</fullName>
    </submittedName>
</protein>
<name>A0A8C5LVQ3_9ANUR</name>
<evidence type="ECO:0000256" key="2">
    <source>
        <dbReference type="SAM" id="MobiDB-lite"/>
    </source>
</evidence>
<feature type="compositionally biased region" description="Polar residues" evidence="2">
    <location>
        <begin position="43"/>
        <end position="54"/>
    </location>
</feature>
<organism evidence="3 4">
    <name type="scientific">Leptobrachium leishanense</name>
    <name type="common">Leishan spiny toad</name>
    <dbReference type="NCBI Taxonomy" id="445787"/>
    <lineage>
        <taxon>Eukaryota</taxon>
        <taxon>Metazoa</taxon>
        <taxon>Chordata</taxon>
        <taxon>Craniata</taxon>
        <taxon>Vertebrata</taxon>
        <taxon>Euteleostomi</taxon>
        <taxon>Amphibia</taxon>
        <taxon>Batrachia</taxon>
        <taxon>Anura</taxon>
        <taxon>Pelobatoidea</taxon>
        <taxon>Megophryidae</taxon>
        <taxon>Leptobrachium</taxon>
    </lineage>
</organism>
<accession>A0A8C5LVQ3</accession>
<feature type="compositionally biased region" description="Basic and acidic residues" evidence="2">
    <location>
        <begin position="303"/>
        <end position="317"/>
    </location>
</feature>
<evidence type="ECO:0000313" key="4">
    <source>
        <dbReference type="Proteomes" id="UP000694569"/>
    </source>
</evidence>
<feature type="compositionally biased region" description="Basic residues" evidence="2">
    <location>
        <begin position="325"/>
        <end position="334"/>
    </location>
</feature>
<keyword evidence="1" id="KW-0175">Coiled coil</keyword>
<reference evidence="3" key="1">
    <citation type="submission" date="2025-08" db="UniProtKB">
        <authorList>
            <consortium name="Ensembl"/>
        </authorList>
    </citation>
    <scope>IDENTIFICATION</scope>
</reference>
<feature type="coiled-coil region" evidence="1">
    <location>
        <begin position="125"/>
        <end position="152"/>
    </location>
</feature>
<dbReference type="Gene3D" id="3.30.70.1820">
    <property type="entry name" value="L1 transposable element, RRM domain"/>
    <property type="match status" value="1"/>
</dbReference>
<dbReference type="Proteomes" id="UP000694569">
    <property type="component" value="Unplaced"/>
</dbReference>
<reference evidence="3" key="2">
    <citation type="submission" date="2025-09" db="UniProtKB">
        <authorList>
            <consortium name="Ensembl"/>
        </authorList>
    </citation>
    <scope>IDENTIFICATION</scope>
</reference>
<dbReference type="Ensembl" id="ENSLLET00000004950.1">
    <property type="protein sequence ID" value="ENSLLEP00000004740.1"/>
    <property type="gene ID" value="ENSLLEG00000003031.1"/>
</dbReference>
<evidence type="ECO:0000256" key="1">
    <source>
        <dbReference type="SAM" id="Coils"/>
    </source>
</evidence>
<proteinExistence type="predicted"/>
<feature type="region of interest" description="Disordered" evidence="2">
    <location>
        <begin position="303"/>
        <end position="349"/>
    </location>
</feature>
<dbReference type="PANTHER" id="PTHR11505">
    <property type="entry name" value="L1 TRANSPOSABLE ELEMENT-RELATED"/>
    <property type="match status" value="1"/>
</dbReference>
<dbReference type="GeneTree" id="ENSGT01010000228630"/>
<keyword evidence="4" id="KW-1185">Reference proteome</keyword>
<evidence type="ECO:0000313" key="3">
    <source>
        <dbReference type="Ensembl" id="ENSLLEP00000004740.1"/>
    </source>
</evidence>